<sequence length="442" mass="48917">MAGSYTGQFAAEHIATHLPSNLRWAIAGRSESKLQTVVADCEKLNPDRVQPEVEICNLNDRDLQELAKKTFVLISAVGPYGKYGEHAFKACAENGTHYFDVTGEVPFVAKMISKYGKAAQASGALMFPEVGLESAPPDLMTWAMAKIIRDKLSAKTGEVTVSIHTLDAAPSGGTLATVLTLLDNFTMQEVQASFRPYALSPIPNPTTAPSRDTILTKIFGARHVPELGTVTTSLAGTTDAAIVQRSWVSTHPSTSKNPTGPISHSGFVYTRQGPTKADGKKDRVEYRATAIPDVMPSQTRLLSVVFGSTAACTISQFDPAKSPTREQLLEQMQAHIDKVRREHPDWDIKPDTQWWVPGIHFSEDIKEQLDPEKHEKYNVCFKRMQDAKFERSVVYESLDEARTCLSDNEGLLKRFDEMFHDREALASIHEHMVAQQAQETDQ</sequence>
<dbReference type="GeneID" id="9534537"/>
<evidence type="ECO:0000313" key="4">
    <source>
        <dbReference type="EMBL" id="EEY22829.1"/>
    </source>
</evidence>
<gene>
    <name evidence="4" type="ORF">VDBG_08939</name>
</gene>
<feature type="compositionally biased region" description="Polar residues" evidence="2">
    <location>
        <begin position="249"/>
        <end position="262"/>
    </location>
</feature>
<dbReference type="InterPro" id="IPR036291">
    <property type="entry name" value="NAD(P)-bd_dom_sf"/>
</dbReference>
<feature type="region of interest" description="Disordered" evidence="2">
    <location>
        <begin position="249"/>
        <end position="282"/>
    </location>
</feature>
<dbReference type="eggNOG" id="KOG2733">
    <property type="taxonomic scope" value="Eukaryota"/>
</dbReference>
<evidence type="ECO:0000259" key="3">
    <source>
        <dbReference type="Pfam" id="PF03435"/>
    </source>
</evidence>
<dbReference type="KEGG" id="val:VDBG_08939"/>
<dbReference type="InterPro" id="IPR005097">
    <property type="entry name" value="Sacchrp_dh_NADP-bd"/>
</dbReference>
<dbReference type="AlphaFoldDB" id="C9SVL4"/>
<keyword evidence="5" id="KW-1185">Reference proteome</keyword>
<dbReference type="HOGENOM" id="CLU_619946_0_0_1"/>
<name>C9SVL4_VERA1</name>
<dbReference type="GO" id="GO:0005886">
    <property type="term" value="C:plasma membrane"/>
    <property type="evidence" value="ECO:0007669"/>
    <property type="project" value="TreeGrafter"/>
</dbReference>
<evidence type="ECO:0000256" key="1">
    <source>
        <dbReference type="ARBA" id="ARBA00038048"/>
    </source>
</evidence>
<dbReference type="SUPFAM" id="SSF51735">
    <property type="entry name" value="NAD(P)-binding Rossmann-fold domains"/>
    <property type="match status" value="1"/>
</dbReference>
<organism evidence="5">
    <name type="scientific">Verticillium alfalfae (strain VaMs.102 / ATCC MYA-4576 / FGSC 10136)</name>
    <name type="common">Verticillium wilt of alfalfa</name>
    <name type="synonym">Verticillium albo-atrum</name>
    <dbReference type="NCBI Taxonomy" id="526221"/>
    <lineage>
        <taxon>Eukaryota</taxon>
        <taxon>Fungi</taxon>
        <taxon>Dikarya</taxon>
        <taxon>Ascomycota</taxon>
        <taxon>Pezizomycotina</taxon>
        <taxon>Sordariomycetes</taxon>
        <taxon>Hypocreomycetidae</taxon>
        <taxon>Glomerellales</taxon>
        <taxon>Plectosphaerellaceae</taxon>
        <taxon>Verticillium</taxon>
    </lineage>
</organism>
<dbReference type="GO" id="GO:0009247">
    <property type="term" value="P:glycolipid biosynthetic process"/>
    <property type="evidence" value="ECO:0007669"/>
    <property type="project" value="TreeGrafter"/>
</dbReference>
<dbReference type="InterPro" id="IPR051276">
    <property type="entry name" value="Saccharopine_DH-like_oxidrdct"/>
</dbReference>
<dbReference type="GO" id="GO:0005739">
    <property type="term" value="C:mitochondrion"/>
    <property type="evidence" value="ECO:0007669"/>
    <property type="project" value="TreeGrafter"/>
</dbReference>
<reference evidence="5" key="1">
    <citation type="journal article" date="2011" name="PLoS Pathog.">
        <title>Comparative genomics yields insights into niche adaptation of plant vascular wilt pathogens.</title>
        <authorList>
            <person name="Klosterman S.J."/>
            <person name="Subbarao K.V."/>
            <person name="Kang S."/>
            <person name="Veronese P."/>
            <person name="Gold S.E."/>
            <person name="Thomma B.P.H.J."/>
            <person name="Chen Z."/>
            <person name="Henrissat B."/>
            <person name="Lee Y.-H."/>
            <person name="Park J."/>
            <person name="Garcia-Pedrajas M.D."/>
            <person name="Barbara D.J."/>
            <person name="Anchieta A."/>
            <person name="de Jonge R."/>
            <person name="Santhanam P."/>
            <person name="Maruthachalam K."/>
            <person name="Atallah Z."/>
            <person name="Amyotte S.G."/>
            <person name="Paz Z."/>
            <person name="Inderbitzin P."/>
            <person name="Hayes R.J."/>
            <person name="Heiman D.I."/>
            <person name="Young S."/>
            <person name="Zeng Q."/>
            <person name="Engels R."/>
            <person name="Galagan J."/>
            <person name="Cuomo C.A."/>
            <person name="Dobinson K.F."/>
            <person name="Ma L.-J."/>
        </authorList>
    </citation>
    <scope>NUCLEOTIDE SEQUENCE [LARGE SCALE GENOMIC DNA]</scope>
    <source>
        <strain evidence="5">VaMs.102 / ATCC MYA-4576 / FGSC 10136</strain>
    </source>
</reference>
<feature type="domain" description="Saccharopine dehydrogenase NADP binding" evidence="3">
    <location>
        <begin position="6"/>
        <end position="124"/>
    </location>
</feature>
<dbReference type="PANTHER" id="PTHR12286:SF5">
    <property type="entry name" value="SACCHAROPINE DEHYDROGENASE-LIKE OXIDOREDUCTASE"/>
    <property type="match status" value="1"/>
</dbReference>
<dbReference type="Pfam" id="PF03435">
    <property type="entry name" value="Sacchrp_dh_NADP"/>
    <property type="match status" value="1"/>
</dbReference>
<accession>C9SVL4</accession>
<dbReference type="EMBL" id="DS985226">
    <property type="protein sequence ID" value="EEY22829.1"/>
    <property type="molecule type" value="Genomic_DNA"/>
</dbReference>
<dbReference type="Gene3D" id="3.40.50.720">
    <property type="entry name" value="NAD(P)-binding Rossmann-like Domain"/>
    <property type="match status" value="1"/>
</dbReference>
<dbReference type="Proteomes" id="UP000008698">
    <property type="component" value="Unassembled WGS sequence"/>
</dbReference>
<dbReference type="OrthoDB" id="10268090at2759"/>
<dbReference type="GO" id="GO:0005811">
    <property type="term" value="C:lipid droplet"/>
    <property type="evidence" value="ECO:0007669"/>
    <property type="project" value="TreeGrafter"/>
</dbReference>
<proteinExistence type="inferred from homology"/>
<protein>
    <submittedName>
        <fullName evidence="4">Saccharopine dehydrogenase</fullName>
    </submittedName>
</protein>
<evidence type="ECO:0000256" key="2">
    <source>
        <dbReference type="SAM" id="MobiDB-lite"/>
    </source>
</evidence>
<dbReference type="PANTHER" id="PTHR12286">
    <property type="entry name" value="SACCHAROPINE DEHYDROGENASE-LIKE OXIDOREDUCTASE"/>
    <property type="match status" value="1"/>
</dbReference>
<comment type="similarity">
    <text evidence="1">Belongs to the saccharopine dehydrogenase family.</text>
</comment>
<dbReference type="RefSeq" id="XP_003001143.1">
    <property type="nucleotide sequence ID" value="XM_003001097.1"/>
</dbReference>
<evidence type="ECO:0000313" key="5">
    <source>
        <dbReference type="Proteomes" id="UP000008698"/>
    </source>
</evidence>